<comment type="caution">
    <text evidence="4">The sequence shown here is derived from an EMBL/GenBank/DDBJ whole genome shotgun (WGS) entry which is preliminary data.</text>
</comment>
<dbReference type="InterPro" id="IPR018391">
    <property type="entry name" value="PQQ_b-propeller_rpt"/>
</dbReference>
<feature type="repeat" description="WD" evidence="3">
    <location>
        <begin position="188"/>
        <end position="219"/>
    </location>
</feature>
<organism evidence="4 5">
    <name type="scientific">Floridaenema flaviceps BLCC-F50</name>
    <dbReference type="NCBI Taxonomy" id="3153642"/>
    <lineage>
        <taxon>Bacteria</taxon>
        <taxon>Bacillati</taxon>
        <taxon>Cyanobacteriota</taxon>
        <taxon>Cyanophyceae</taxon>
        <taxon>Oscillatoriophycideae</taxon>
        <taxon>Aerosakkonematales</taxon>
        <taxon>Aerosakkonemataceae</taxon>
        <taxon>Floridanema</taxon>
        <taxon>Floridanema flaviceps</taxon>
    </lineage>
</organism>
<evidence type="ECO:0000256" key="3">
    <source>
        <dbReference type="PROSITE-ProRule" id="PRU00221"/>
    </source>
</evidence>
<proteinExistence type="predicted"/>
<dbReference type="PROSITE" id="PS50082">
    <property type="entry name" value="WD_REPEATS_2"/>
    <property type="match status" value="6"/>
</dbReference>
<dbReference type="PANTHER" id="PTHR22847:SF637">
    <property type="entry name" value="WD REPEAT DOMAIN 5B"/>
    <property type="match status" value="1"/>
</dbReference>
<feature type="repeat" description="WD" evidence="3">
    <location>
        <begin position="65"/>
        <end position="97"/>
    </location>
</feature>
<dbReference type="SUPFAM" id="SSF48452">
    <property type="entry name" value="TPR-like"/>
    <property type="match status" value="1"/>
</dbReference>
<dbReference type="Pfam" id="PF00400">
    <property type="entry name" value="WD40"/>
    <property type="match status" value="6"/>
</dbReference>
<sequence length="445" mass="48586">TILSGSDDKTLKLWDTSGKLLQTFRGHQNSVSAVTFSADGKTILSGSDDNTLKLWDTSGKLLQTFRGHQNSVNAVTFSADGKTILSGSDDKTLKLWDTSGKLLQTFIGHQGSVRAVAFSADGKTILSGSDDKTLKLWDTSGKLLQTFTGHQSSVFAVAFSRDGKTILSGSDDKTLKLWDTSGKLLQTFTGHQNSVNAVAFSRDGKTILSGSDDKTLKLWPTPENWQYVLQLGCSQLRLHPQLASPDNVAAGETCRKYGGWKKTEEAHFLVRQGKALVQEKGDGDQAMQKLTEAKKLDPNLNLAAWKTQLAADLIEGGEKLVKEGNVKAALTAYEKAQQFDPKLKISAGSWNTLCWYGSLYRSAKEVMFACENAVKLAPKDLSIRDSRGVARALIGDKTGAIEDLQAVANSPETSEEDKAQRHDWIKDLKAGKDPFTDEVLQQLRQ</sequence>
<dbReference type="Gene3D" id="2.130.10.10">
    <property type="entry name" value="YVTN repeat-like/Quinoprotein amine dehydrogenase"/>
    <property type="match status" value="3"/>
</dbReference>
<dbReference type="InterPro" id="IPR015943">
    <property type="entry name" value="WD40/YVTN_repeat-like_dom_sf"/>
</dbReference>
<feature type="repeat" description="WD" evidence="3">
    <location>
        <begin position="147"/>
        <end position="179"/>
    </location>
</feature>
<accession>A0ABV4Y3N3</accession>
<feature type="repeat" description="WD" evidence="3">
    <location>
        <begin position="106"/>
        <end position="138"/>
    </location>
</feature>
<feature type="repeat" description="WD" evidence="3">
    <location>
        <begin position="24"/>
        <end position="56"/>
    </location>
</feature>
<dbReference type="InterPro" id="IPR036322">
    <property type="entry name" value="WD40_repeat_dom_sf"/>
</dbReference>
<evidence type="ECO:0000313" key="4">
    <source>
        <dbReference type="EMBL" id="MFB2898616.1"/>
    </source>
</evidence>
<keyword evidence="2" id="KW-0677">Repeat</keyword>
<feature type="non-terminal residue" evidence="4">
    <location>
        <position position="1"/>
    </location>
</feature>
<reference evidence="4 5" key="1">
    <citation type="submission" date="2024-09" db="EMBL/GenBank/DDBJ databases">
        <title>Floridaenema gen nov. (Aerosakkonemataceae, Aerosakkonematales ord. nov., Cyanobacteria) from benthic tropical and subtropical fresh waters, with the description of four new species.</title>
        <authorList>
            <person name="Moretto J.A."/>
            <person name="Berthold D.E."/>
            <person name="Lefler F.W."/>
            <person name="Huang I.-S."/>
            <person name="Laughinghouse H. IV."/>
        </authorList>
    </citation>
    <scope>NUCLEOTIDE SEQUENCE [LARGE SCALE GENOMIC DNA]</scope>
    <source>
        <strain evidence="4 5">BLCC-F50</strain>
    </source>
</reference>
<dbReference type="SUPFAM" id="SSF50978">
    <property type="entry name" value="WD40 repeat-like"/>
    <property type="match status" value="1"/>
</dbReference>
<dbReference type="EMBL" id="JBHFNR010000295">
    <property type="protein sequence ID" value="MFB2898616.1"/>
    <property type="molecule type" value="Genomic_DNA"/>
</dbReference>
<dbReference type="Proteomes" id="UP001576784">
    <property type="component" value="Unassembled WGS sequence"/>
</dbReference>
<dbReference type="InterPro" id="IPR020472">
    <property type="entry name" value="WD40_PAC1"/>
</dbReference>
<dbReference type="PRINTS" id="PR00320">
    <property type="entry name" value="GPROTEINBRPT"/>
</dbReference>
<dbReference type="SMART" id="SM00320">
    <property type="entry name" value="WD40"/>
    <property type="match status" value="5"/>
</dbReference>
<evidence type="ECO:0000313" key="5">
    <source>
        <dbReference type="Proteomes" id="UP001576784"/>
    </source>
</evidence>
<gene>
    <name evidence="4" type="ORF">ACE1CI_37355</name>
</gene>
<dbReference type="CDD" id="cd00200">
    <property type="entry name" value="WD40"/>
    <property type="match status" value="1"/>
</dbReference>
<keyword evidence="1 3" id="KW-0853">WD repeat</keyword>
<dbReference type="InterPro" id="IPR011990">
    <property type="entry name" value="TPR-like_helical_dom_sf"/>
</dbReference>
<protein>
    <recommendedName>
        <fullName evidence="6">WD40 repeat domain-containing protein</fullName>
    </recommendedName>
</protein>
<name>A0ABV4Y3N3_9CYAN</name>
<evidence type="ECO:0000256" key="2">
    <source>
        <dbReference type="ARBA" id="ARBA00022737"/>
    </source>
</evidence>
<dbReference type="SMART" id="SM00564">
    <property type="entry name" value="PQQ"/>
    <property type="match status" value="4"/>
</dbReference>
<evidence type="ECO:0008006" key="6">
    <source>
        <dbReference type="Google" id="ProtNLM"/>
    </source>
</evidence>
<dbReference type="InterPro" id="IPR001680">
    <property type="entry name" value="WD40_rpt"/>
</dbReference>
<evidence type="ECO:0000256" key="1">
    <source>
        <dbReference type="ARBA" id="ARBA00022574"/>
    </source>
</evidence>
<dbReference type="Gene3D" id="1.25.40.10">
    <property type="entry name" value="Tetratricopeptide repeat domain"/>
    <property type="match status" value="1"/>
</dbReference>
<feature type="repeat" description="WD" evidence="3">
    <location>
        <begin position="1"/>
        <end position="15"/>
    </location>
</feature>
<dbReference type="PANTHER" id="PTHR22847">
    <property type="entry name" value="WD40 REPEAT PROTEIN"/>
    <property type="match status" value="1"/>
</dbReference>
<dbReference type="PROSITE" id="PS50294">
    <property type="entry name" value="WD_REPEATS_REGION"/>
    <property type="match status" value="6"/>
</dbReference>
<keyword evidence="5" id="KW-1185">Reference proteome</keyword>